<evidence type="ECO:0000256" key="12">
    <source>
        <dbReference type="SAM" id="Phobius"/>
    </source>
</evidence>
<dbReference type="Pfam" id="PF12019">
    <property type="entry name" value="GspH"/>
    <property type="match status" value="1"/>
</dbReference>
<sequence length="188" mass="19475">MCVAERRGLARSRLRGFTLVELMVTVAVLAIVMALALPSFATLIRSSRLTSTANELVASLQATRSEAIRLNGGVSLCRSDDGNACASGGNWNRVLTVARDGTVLRVSTLRTGLSVSSAVLDALDDKLTFGADGIARDSSGAPLTMDITVCMPVTSPSDNVRTVSMTGGSRVSTKPESSGGKCSTQPAP</sequence>
<keyword evidence="5" id="KW-0997">Cell inner membrane</keyword>
<dbReference type="OrthoDB" id="6039229at2"/>
<dbReference type="InterPro" id="IPR012902">
    <property type="entry name" value="N_methyl_site"/>
</dbReference>
<evidence type="ECO:0000256" key="4">
    <source>
        <dbReference type="ARBA" id="ARBA00022481"/>
    </source>
</evidence>
<evidence type="ECO:0000256" key="6">
    <source>
        <dbReference type="ARBA" id="ARBA00022692"/>
    </source>
</evidence>
<dbReference type="Gene3D" id="3.55.40.10">
    <property type="entry name" value="minor pseudopilin epsh domain"/>
    <property type="match status" value="1"/>
</dbReference>
<dbReference type="RefSeq" id="WP_128420821.1">
    <property type="nucleotide sequence ID" value="NZ_JBHSXW010000001.1"/>
</dbReference>
<feature type="region of interest" description="Disordered" evidence="11">
    <location>
        <begin position="158"/>
        <end position="188"/>
    </location>
</feature>
<evidence type="ECO:0000256" key="2">
    <source>
        <dbReference type="ARBA" id="ARBA00021549"/>
    </source>
</evidence>
<evidence type="ECO:0000259" key="13">
    <source>
        <dbReference type="Pfam" id="PF12019"/>
    </source>
</evidence>
<dbReference type="AlphaFoldDB" id="A0A2S6ZDD3"/>
<feature type="domain" description="General secretion pathway GspH" evidence="13">
    <location>
        <begin position="52"/>
        <end position="164"/>
    </location>
</feature>
<keyword evidence="15" id="KW-1185">Reference proteome</keyword>
<name>A0A2S6ZDD3_9XANT</name>
<comment type="caution">
    <text evidence="14">The sequence shown here is derived from an EMBL/GenBank/DDBJ whole genome shotgun (WGS) entry which is preliminary data.</text>
</comment>
<dbReference type="GO" id="GO:0015627">
    <property type="term" value="C:type II protein secretion system complex"/>
    <property type="evidence" value="ECO:0007669"/>
    <property type="project" value="InterPro"/>
</dbReference>
<accession>A0A2S6ZDD3</accession>
<keyword evidence="8 12" id="KW-0472">Membrane</keyword>
<gene>
    <name evidence="14" type="ORF">XthCFBP4691_13055</name>
</gene>
<protein>
    <recommendedName>
        <fullName evidence="2">Type II secretion system protein H</fullName>
    </recommendedName>
    <alternativeName>
        <fullName evidence="10">General secretion pathway protein H</fullName>
    </alternativeName>
</protein>
<keyword evidence="3" id="KW-1003">Cell membrane</keyword>
<evidence type="ECO:0000256" key="1">
    <source>
        <dbReference type="ARBA" id="ARBA00004377"/>
    </source>
</evidence>
<evidence type="ECO:0000313" key="15">
    <source>
        <dbReference type="Proteomes" id="UP000239898"/>
    </source>
</evidence>
<organism evidence="14 15">
    <name type="scientific">Xanthomonas theicola</name>
    <dbReference type="NCBI Taxonomy" id="56464"/>
    <lineage>
        <taxon>Bacteria</taxon>
        <taxon>Pseudomonadati</taxon>
        <taxon>Pseudomonadota</taxon>
        <taxon>Gammaproteobacteria</taxon>
        <taxon>Lysobacterales</taxon>
        <taxon>Lysobacteraceae</taxon>
        <taxon>Xanthomonas</taxon>
    </lineage>
</organism>
<dbReference type="Proteomes" id="UP000239898">
    <property type="component" value="Unassembled WGS sequence"/>
</dbReference>
<comment type="subcellular location">
    <subcellularLocation>
        <location evidence="1">Cell inner membrane</location>
        <topology evidence="1">Single-pass membrane protein</topology>
    </subcellularLocation>
</comment>
<feature type="transmembrane region" description="Helical" evidence="12">
    <location>
        <begin position="20"/>
        <end position="41"/>
    </location>
</feature>
<evidence type="ECO:0000256" key="11">
    <source>
        <dbReference type="SAM" id="MobiDB-lite"/>
    </source>
</evidence>
<keyword evidence="4" id="KW-0488">Methylation</keyword>
<evidence type="ECO:0000313" key="14">
    <source>
        <dbReference type="EMBL" id="PPT90295.1"/>
    </source>
</evidence>
<evidence type="ECO:0000256" key="10">
    <source>
        <dbReference type="ARBA" id="ARBA00030775"/>
    </source>
</evidence>
<dbReference type="Pfam" id="PF07963">
    <property type="entry name" value="N_methyl"/>
    <property type="match status" value="1"/>
</dbReference>
<proteinExistence type="inferred from homology"/>
<evidence type="ECO:0000256" key="9">
    <source>
        <dbReference type="ARBA" id="ARBA00025772"/>
    </source>
</evidence>
<comment type="similarity">
    <text evidence="9">Belongs to the GSP H family.</text>
</comment>
<dbReference type="InterPro" id="IPR022346">
    <property type="entry name" value="T2SS_GspH"/>
</dbReference>
<keyword evidence="7 12" id="KW-1133">Transmembrane helix</keyword>
<dbReference type="EMBL" id="MIGX01000064">
    <property type="protein sequence ID" value="PPT90295.1"/>
    <property type="molecule type" value="Genomic_DNA"/>
</dbReference>
<dbReference type="NCBIfam" id="TIGR02532">
    <property type="entry name" value="IV_pilin_GFxxxE"/>
    <property type="match status" value="1"/>
</dbReference>
<evidence type="ECO:0000256" key="7">
    <source>
        <dbReference type="ARBA" id="ARBA00022989"/>
    </source>
</evidence>
<dbReference type="PROSITE" id="PS00409">
    <property type="entry name" value="PROKAR_NTER_METHYL"/>
    <property type="match status" value="1"/>
</dbReference>
<dbReference type="GO" id="GO:0015628">
    <property type="term" value="P:protein secretion by the type II secretion system"/>
    <property type="evidence" value="ECO:0007669"/>
    <property type="project" value="InterPro"/>
</dbReference>
<dbReference type="InterPro" id="IPR045584">
    <property type="entry name" value="Pilin-like"/>
</dbReference>
<evidence type="ECO:0000256" key="8">
    <source>
        <dbReference type="ARBA" id="ARBA00023136"/>
    </source>
</evidence>
<evidence type="ECO:0000256" key="3">
    <source>
        <dbReference type="ARBA" id="ARBA00022475"/>
    </source>
</evidence>
<keyword evidence="6 12" id="KW-0812">Transmembrane</keyword>
<evidence type="ECO:0000256" key="5">
    <source>
        <dbReference type="ARBA" id="ARBA00022519"/>
    </source>
</evidence>
<dbReference type="GO" id="GO:0005886">
    <property type="term" value="C:plasma membrane"/>
    <property type="evidence" value="ECO:0007669"/>
    <property type="project" value="UniProtKB-SubCell"/>
</dbReference>
<reference evidence="14 15" key="1">
    <citation type="submission" date="2016-08" db="EMBL/GenBank/DDBJ databases">
        <title>Evolution of the type three secretion system and type three effector repertoires in Xanthomonas.</title>
        <authorList>
            <person name="Merda D."/>
            <person name="Briand M."/>
            <person name="Bosis E."/>
            <person name="Rousseau C."/>
            <person name="Portier P."/>
            <person name="Jacques M.-A."/>
            <person name="Fischer-Le Saux M."/>
        </authorList>
    </citation>
    <scope>NUCLEOTIDE SEQUENCE [LARGE SCALE GENOMIC DNA]</scope>
    <source>
        <strain evidence="14 15">CFBP 4691</strain>
    </source>
</reference>
<dbReference type="SUPFAM" id="SSF54523">
    <property type="entry name" value="Pili subunits"/>
    <property type="match status" value="1"/>
</dbReference>